<comment type="caution">
    <text evidence="1">The sequence shown here is derived from an EMBL/GenBank/DDBJ whole genome shotgun (WGS) entry which is preliminary data.</text>
</comment>
<organism evidence="1 2">
    <name type="scientific">Bradyrhizobium ivorense</name>
    <dbReference type="NCBI Taxonomy" id="2511166"/>
    <lineage>
        <taxon>Bacteria</taxon>
        <taxon>Pseudomonadati</taxon>
        <taxon>Pseudomonadota</taxon>
        <taxon>Alphaproteobacteria</taxon>
        <taxon>Hyphomicrobiales</taxon>
        <taxon>Nitrobacteraceae</taxon>
        <taxon>Bradyrhizobium</taxon>
    </lineage>
</organism>
<reference evidence="1" key="1">
    <citation type="submission" date="2019-02" db="EMBL/GenBank/DDBJ databases">
        <authorList>
            <person name="Pothier F.J."/>
        </authorList>
    </citation>
    <scope>NUCLEOTIDE SEQUENCE</scope>
    <source>
        <strain evidence="1">CI-1B</strain>
    </source>
</reference>
<evidence type="ECO:0000313" key="2">
    <source>
        <dbReference type="Proteomes" id="UP000328092"/>
    </source>
</evidence>
<protein>
    <submittedName>
        <fullName evidence="1">Uncharacterized protein</fullName>
    </submittedName>
</protein>
<keyword evidence="2" id="KW-1185">Reference proteome</keyword>
<name>A0A508T8V4_9BRAD</name>
<sequence>MGALLASFAIVNRQQQIIRLVTIVVPDDPPSVSSTSFLFLAKRNS</sequence>
<dbReference type="Proteomes" id="UP000328092">
    <property type="component" value="Unassembled WGS sequence"/>
</dbReference>
<dbReference type="AlphaFoldDB" id="A0A508T8V4"/>
<evidence type="ECO:0000313" key="1">
    <source>
        <dbReference type="EMBL" id="VIO70536.1"/>
    </source>
</evidence>
<gene>
    <name evidence="1" type="ORF">CI1B_31900</name>
</gene>
<proteinExistence type="predicted"/>
<accession>A0A508T8V4</accession>
<dbReference type="EMBL" id="CAADFC020000011">
    <property type="protein sequence ID" value="VIO70536.1"/>
    <property type="molecule type" value="Genomic_DNA"/>
</dbReference>